<sequence>MQRSNSLLAKIYLVLIFLILYAPIVYLIVYSFNSGGTMNEFTGFTMEHYQNLFADKRLLSIVLDTLLVALLSAFVATVIGTAGAIYIYSVRRPKQREHLMSGNNLLMVMPDVIIGASFLILFTYILPVPLGFWSVLLSHIAFNIPIVVLMVLPRLYAMNPSMLLAAEDLGASFGQILDRVILPNISSGILTGFFMALTYSLDDFAVTFFVTGGGFTTLAVEVYSRARRGVSLEINALSTLMFLLSLVLVVLYYSIQMRDARSNKGGRSHA</sequence>
<comment type="similarity">
    <text evidence="2">Belongs to the binding-protein-dependent transport system permease family. CysTW subfamily.</text>
</comment>
<reference evidence="10 11" key="1">
    <citation type="submission" date="2017-09" db="EMBL/GenBank/DDBJ databases">
        <title>Complete genome sequence of Oxytococcus suis strain ZY16052.</title>
        <authorList>
            <person name="Li F."/>
        </authorList>
    </citation>
    <scope>NUCLEOTIDE SEQUENCE [LARGE SCALE GENOMIC DNA]</scope>
    <source>
        <strain evidence="10 11">ZY16052</strain>
    </source>
</reference>
<evidence type="ECO:0000256" key="8">
    <source>
        <dbReference type="RuleBase" id="RU363032"/>
    </source>
</evidence>
<keyword evidence="11" id="KW-1185">Reference proteome</keyword>
<dbReference type="KEGG" id="abae:CL176_04550"/>
<dbReference type="GO" id="GO:0055085">
    <property type="term" value="P:transmembrane transport"/>
    <property type="evidence" value="ECO:0007669"/>
    <property type="project" value="InterPro"/>
</dbReference>
<keyword evidence="4" id="KW-1003">Cell membrane</keyword>
<dbReference type="InterPro" id="IPR051789">
    <property type="entry name" value="Bact_Polyamine_Transport"/>
</dbReference>
<feature type="transmembrane region" description="Helical" evidence="8">
    <location>
        <begin position="66"/>
        <end position="88"/>
    </location>
</feature>
<comment type="subcellular location">
    <subcellularLocation>
        <location evidence="1 8">Cell membrane</location>
        <topology evidence="1 8">Multi-pass membrane protein</topology>
    </subcellularLocation>
</comment>
<dbReference type="SUPFAM" id="SSF161098">
    <property type="entry name" value="MetI-like"/>
    <property type="match status" value="1"/>
</dbReference>
<keyword evidence="7 8" id="KW-0472">Membrane</keyword>
<evidence type="ECO:0000313" key="10">
    <source>
        <dbReference type="EMBL" id="AXY25325.1"/>
    </source>
</evidence>
<evidence type="ECO:0000313" key="11">
    <source>
        <dbReference type="Proteomes" id="UP000263232"/>
    </source>
</evidence>
<feature type="transmembrane region" description="Helical" evidence="8">
    <location>
        <begin position="236"/>
        <end position="255"/>
    </location>
</feature>
<evidence type="ECO:0000256" key="6">
    <source>
        <dbReference type="ARBA" id="ARBA00022989"/>
    </source>
</evidence>
<dbReference type="PANTHER" id="PTHR43848">
    <property type="entry name" value="PUTRESCINE TRANSPORT SYSTEM PERMEASE PROTEIN POTI"/>
    <property type="match status" value="1"/>
</dbReference>
<evidence type="ECO:0000256" key="3">
    <source>
        <dbReference type="ARBA" id="ARBA00022448"/>
    </source>
</evidence>
<keyword evidence="3 8" id="KW-0813">Transport</keyword>
<dbReference type="CDD" id="cd06261">
    <property type="entry name" value="TM_PBP2"/>
    <property type="match status" value="1"/>
</dbReference>
<feature type="transmembrane region" description="Helical" evidence="8">
    <location>
        <begin position="108"/>
        <end position="126"/>
    </location>
</feature>
<gene>
    <name evidence="10" type="ORF">CL176_04550</name>
</gene>
<dbReference type="Gene3D" id="1.10.3720.10">
    <property type="entry name" value="MetI-like"/>
    <property type="match status" value="1"/>
</dbReference>
<evidence type="ECO:0000256" key="7">
    <source>
        <dbReference type="ARBA" id="ARBA00023136"/>
    </source>
</evidence>
<proteinExistence type="inferred from homology"/>
<dbReference type="InterPro" id="IPR035906">
    <property type="entry name" value="MetI-like_sf"/>
</dbReference>
<dbReference type="RefSeq" id="WP_118990238.1">
    <property type="nucleotide sequence ID" value="NZ_CP023434.1"/>
</dbReference>
<feature type="transmembrane region" description="Helical" evidence="8">
    <location>
        <begin position="205"/>
        <end position="224"/>
    </location>
</feature>
<feature type="transmembrane region" description="Helical" evidence="8">
    <location>
        <begin position="132"/>
        <end position="152"/>
    </location>
</feature>
<evidence type="ECO:0000256" key="1">
    <source>
        <dbReference type="ARBA" id="ARBA00004651"/>
    </source>
</evidence>
<dbReference type="Pfam" id="PF00528">
    <property type="entry name" value="BPD_transp_1"/>
    <property type="match status" value="1"/>
</dbReference>
<keyword evidence="5 8" id="KW-0812">Transmembrane</keyword>
<dbReference type="AlphaFoldDB" id="A0A347WJR8"/>
<keyword evidence="6 8" id="KW-1133">Transmembrane helix</keyword>
<evidence type="ECO:0000259" key="9">
    <source>
        <dbReference type="PROSITE" id="PS50928"/>
    </source>
</evidence>
<feature type="transmembrane region" description="Helical" evidence="8">
    <location>
        <begin position="180"/>
        <end position="199"/>
    </location>
</feature>
<name>A0A347WJR8_9LACT</name>
<dbReference type="EMBL" id="CP023434">
    <property type="protein sequence ID" value="AXY25325.1"/>
    <property type="molecule type" value="Genomic_DNA"/>
</dbReference>
<dbReference type="PANTHER" id="PTHR43848:SF2">
    <property type="entry name" value="PUTRESCINE TRANSPORT SYSTEM PERMEASE PROTEIN POTI"/>
    <property type="match status" value="1"/>
</dbReference>
<organism evidence="10 11">
    <name type="scientific">Suicoccus acidiformans</name>
    <dbReference type="NCBI Taxonomy" id="2036206"/>
    <lineage>
        <taxon>Bacteria</taxon>
        <taxon>Bacillati</taxon>
        <taxon>Bacillota</taxon>
        <taxon>Bacilli</taxon>
        <taxon>Lactobacillales</taxon>
        <taxon>Aerococcaceae</taxon>
        <taxon>Suicoccus</taxon>
    </lineage>
</organism>
<protein>
    <submittedName>
        <fullName evidence="10">Spermidine/putrescine ABC transporter permease PotC</fullName>
    </submittedName>
</protein>
<accession>A0A347WJR8</accession>
<dbReference type="OrthoDB" id="9782004at2"/>
<dbReference type="GO" id="GO:0005886">
    <property type="term" value="C:plasma membrane"/>
    <property type="evidence" value="ECO:0007669"/>
    <property type="project" value="UniProtKB-SubCell"/>
</dbReference>
<dbReference type="Proteomes" id="UP000263232">
    <property type="component" value="Chromosome"/>
</dbReference>
<feature type="domain" description="ABC transmembrane type-1" evidence="9">
    <location>
        <begin position="62"/>
        <end position="252"/>
    </location>
</feature>
<dbReference type="PROSITE" id="PS50928">
    <property type="entry name" value="ABC_TM1"/>
    <property type="match status" value="1"/>
</dbReference>
<evidence type="ECO:0000256" key="5">
    <source>
        <dbReference type="ARBA" id="ARBA00022692"/>
    </source>
</evidence>
<evidence type="ECO:0000256" key="4">
    <source>
        <dbReference type="ARBA" id="ARBA00022475"/>
    </source>
</evidence>
<evidence type="ECO:0000256" key="2">
    <source>
        <dbReference type="ARBA" id="ARBA00007069"/>
    </source>
</evidence>
<feature type="transmembrane region" description="Helical" evidence="8">
    <location>
        <begin position="12"/>
        <end position="32"/>
    </location>
</feature>
<dbReference type="InterPro" id="IPR000515">
    <property type="entry name" value="MetI-like"/>
</dbReference>